<dbReference type="EnsemblMetazoa" id="MESCA005790-RA">
    <property type="protein sequence ID" value="MESCA005790-PA"/>
    <property type="gene ID" value="MESCA005790"/>
</dbReference>
<protein>
    <submittedName>
        <fullName evidence="1">Uncharacterized protein</fullName>
    </submittedName>
</protein>
<accession>T1GQ86</accession>
<dbReference type="Proteomes" id="UP000015102">
    <property type="component" value="Unassembled WGS sequence"/>
</dbReference>
<dbReference type="HOGENOM" id="CLU_1307601_0_0_1"/>
<name>T1GQ86_MEGSC</name>
<dbReference type="EMBL" id="CAQQ02082654">
    <property type="status" value="NOT_ANNOTATED_CDS"/>
    <property type="molecule type" value="Genomic_DNA"/>
</dbReference>
<dbReference type="AlphaFoldDB" id="T1GQ86"/>
<keyword evidence="2" id="KW-1185">Reference proteome</keyword>
<evidence type="ECO:0000313" key="1">
    <source>
        <dbReference type="EnsemblMetazoa" id="MESCA005790-PA"/>
    </source>
</evidence>
<organism evidence="1 2">
    <name type="scientific">Megaselia scalaris</name>
    <name type="common">Humpbacked fly</name>
    <name type="synonym">Phora scalaris</name>
    <dbReference type="NCBI Taxonomy" id="36166"/>
    <lineage>
        <taxon>Eukaryota</taxon>
        <taxon>Metazoa</taxon>
        <taxon>Ecdysozoa</taxon>
        <taxon>Arthropoda</taxon>
        <taxon>Hexapoda</taxon>
        <taxon>Insecta</taxon>
        <taxon>Pterygota</taxon>
        <taxon>Neoptera</taxon>
        <taxon>Endopterygota</taxon>
        <taxon>Diptera</taxon>
        <taxon>Brachycera</taxon>
        <taxon>Muscomorpha</taxon>
        <taxon>Platypezoidea</taxon>
        <taxon>Phoridae</taxon>
        <taxon>Megaseliini</taxon>
        <taxon>Megaselia</taxon>
    </lineage>
</organism>
<reference evidence="2" key="1">
    <citation type="submission" date="2013-02" db="EMBL/GenBank/DDBJ databases">
        <authorList>
            <person name="Hughes D."/>
        </authorList>
    </citation>
    <scope>NUCLEOTIDE SEQUENCE</scope>
    <source>
        <strain>Durham</strain>
        <strain evidence="2">NC isolate 2 -- Noor lab</strain>
    </source>
</reference>
<sequence>MVRKGTIRKIKSASIIETNDMTAEISLNKFKRGTLRKQQSQQINSYQQEIQQNNNEEADFIFTRSQQKCNNISIQLPFEIRKDRNSLDSSDSGSIVNNNLFLQTPNTTIASKNEQPISLFSKCDLTSPNRNNNFQLLDHSYERSTAPIPPPVCLETTPNIDSNKKYKAPTTPHRIVCQFRTIDAVVPEELTDTKIVHENNNENDMDTKSSK</sequence>
<proteinExistence type="predicted"/>
<reference evidence="1" key="2">
    <citation type="submission" date="2015-06" db="UniProtKB">
        <authorList>
            <consortium name="EnsemblMetazoa"/>
        </authorList>
    </citation>
    <scope>IDENTIFICATION</scope>
</reference>
<evidence type="ECO:0000313" key="2">
    <source>
        <dbReference type="Proteomes" id="UP000015102"/>
    </source>
</evidence>